<feature type="transmembrane region" description="Helical" evidence="12">
    <location>
        <begin position="35"/>
        <end position="57"/>
    </location>
</feature>
<evidence type="ECO:0000313" key="14">
    <source>
        <dbReference type="EMBL" id="ELU00987.1"/>
    </source>
</evidence>
<dbReference type="OrthoDB" id="2129233at2759"/>
<comment type="subcellular location">
    <subcellularLocation>
        <location evidence="1">Cell membrane</location>
        <topology evidence="1">Multi-pass membrane protein</topology>
    </subcellularLocation>
</comment>
<dbReference type="InterPro" id="IPR000337">
    <property type="entry name" value="GPCR_3"/>
</dbReference>
<feature type="transmembrane region" description="Helical" evidence="12">
    <location>
        <begin position="69"/>
        <end position="89"/>
    </location>
</feature>
<dbReference type="GO" id="GO:0005886">
    <property type="term" value="C:plasma membrane"/>
    <property type="evidence" value="ECO:0007669"/>
    <property type="project" value="UniProtKB-SubCell"/>
</dbReference>
<dbReference type="EnsemblMetazoa" id="CapteT164212">
    <property type="protein sequence ID" value="CapteP164212"/>
    <property type="gene ID" value="CapteG164212"/>
</dbReference>
<evidence type="ECO:0000313" key="15">
    <source>
        <dbReference type="EnsemblMetazoa" id="CapteP164212"/>
    </source>
</evidence>
<evidence type="ECO:0000256" key="11">
    <source>
        <dbReference type="SAM" id="MobiDB-lite"/>
    </source>
</evidence>
<evidence type="ECO:0000256" key="1">
    <source>
        <dbReference type="ARBA" id="ARBA00004651"/>
    </source>
</evidence>
<evidence type="ECO:0000256" key="8">
    <source>
        <dbReference type="ARBA" id="ARBA00023170"/>
    </source>
</evidence>
<reference evidence="14 16" key="2">
    <citation type="journal article" date="2013" name="Nature">
        <title>Insights into bilaterian evolution from three spiralian genomes.</title>
        <authorList>
            <person name="Simakov O."/>
            <person name="Marletaz F."/>
            <person name="Cho S.J."/>
            <person name="Edsinger-Gonzales E."/>
            <person name="Havlak P."/>
            <person name="Hellsten U."/>
            <person name="Kuo D.H."/>
            <person name="Larsson T."/>
            <person name="Lv J."/>
            <person name="Arendt D."/>
            <person name="Savage R."/>
            <person name="Osoegawa K."/>
            <person name="de Jong P."/>
            <person name="Grimwood J."/>
            <person name="Chapman J.A."/>
            <person name="Shapiro H."/>
            <person name="Aerts A."/>
            <person name="Otillar R.P."/>
            <person name="Terry A.Y."/>
            <person name="Boore J.L."/>
            <person name="Grigoriev I.V."/>
            <person name="Lindberg D.R."/>
            <person name="Seaver E.C."/>
            <person name="Weisblat D.A."/>
            <person name="Putnam N.H."/>
            <person name="Rokhsar D.S."/>
        </authorList>
    </citation>
    <scope>NUCLEOTIDE SEQUENCE</scope>
    <source>
        <strain evidence="14 16">I ESC-2004</strain>
    </source>
</reference>
<feature type="transmembrane region" description="Helical" evidence="12">
    <location>
        <begin position="221"/>
        <end position="245"/>
    </location>
</feature>
<proteinExistence type="inferred from homology"/>
<feature type="compositionally biased region" description="Polar residues" evidence="11">
    <location>
        <begin position="304"/>
        <end position="331"/>
    </location>
</feature>
<evidence type="ECO:0000256" key="3">
    <source>
        <dbReference type="ARBA" id="ARBA00022475"/>
    </source>
</evidence>
<reference evidence="15" key="3">
    <citation type="submission" date="2015-06" db="UniProtKB">
        <authorList>
            <consortium name="EnsemblMetazoa"/>
        </authorList>
    </citation>
    <scope>IDENTIFICATION</scope>
</reference>
<name>R7UCL6_CAPTE</name>
<dbReference type="Pfam" id="PF00003">
    <property type="entry name" value="7tm_3"/>
    <property type="match status" value="1"/>
</dbReference>
<feature type="transmembrane region" description="Helical" evidence="12">
    <location>
        <begin position="251"/>
        <end position="272"/>
    </location>
</feature>
<evidence type="ECO:0000256" key="5">
    <source>
        <dbReference type="ARBA" id="ARBA00022989"/>
    </source>
</evidence>
<keyword evidence="9" id="KW-0325">Glycoprotein</keyword>
<dbReference type="CDD" id="cd15293">
    <property type="entry name" value="7tmC_GPR158-like"/>
    <property type="match status" value="1"/>
</dbReference>
<dbReference type="STRING" id="283909.R7UCL6"/>
<dbReference type="PRINTS" id="PR00248">
    <property type="entry name" value="GPCRMGR"/>
</dbReference>
<keyword evidence="8" id="KW-0675">Receptor</keyword>
<dbReference type="HOGENOM" id="CLU_018068_0_0_1"/>
<dbReference type="PANTHER" id="PTHR32546">
    <property type="entry name" value="G-PROTEIN COUPLED RECEPTOR 158-RELATED"/>
    <property type="match status" value="1"/>
</dbReference>
<reference evidence="16" key="1">
    <citation type="submission" date="2012-12" db="EMBL/GenBank/DDBJ databases">
        <authorList>
            <person name="Hellsten U."/>
            <person name="Grimwood J."/>
            <person name="Chapman J.A."/>
            <person name="Shapiro H."/>
            <person name="Aerts A."/>
            <person name="Otillar R.P."/>
            <person name="Terry A.Y."/>
            <person name="Boore J.L."/>
            <person name="Simakov O."/>
            <person name="Marletaz F."/>
            <person name="Cho S.-J."/>
            <person name="Edsinger-Gonzales E."/>
            <person name="Havlak P."/>
            <person name="Kuo D.-H."/>
            <person name="Larsson T."/>
            <person name="Lv J."/>
            <person name="Arendt D."/>
            <person name="Savage R."/>
            <person name="Osoegawa K."/>
            <person name="de Jong P."/>
            <person name="Lindberg D.R."/>
            <person name="Seaver E.C."/>
            <person name="Weisblat D.A."/>
            <person name="Putnam N.H."/>
            <person name="Grigoriev I.V."/>
            <person name="Rokhsar D.S."/>
        </authorList>
    </citation>
    <scope>NUCLEOTIDE SEQUENCE</scope>
    <source>
        <strain evidence="16">I ESC-2004</strain>
    </source>
</reference>
<dbReference type="AlphaFoldDB" id="R7UCL6"/>
<dbReference type="InterPro" id="IPR043458">
    <property type="entry name" value="GPR158/179"/>
</dbReference>
<keyword evidence="16" id="KW-1185">Reference proteome</keyword>
<protein>
    <recommendedName>
        <fullName evidence="13">G-protein coupled receptors family 3 profile domain-containing protein</fullName>
    </recommendedName>
</protein>
<feature type="transmembrane region" description="Helical" evidence="12">
    <location>
        <begin position="101"/>
        <end position="120"/>
    </location>
</feature>
<evidence type="ECO:0000256" key="4">
    <source>
        <dbReference type="ARBA" id="ARBA00022692"/>
    </source>
</evidence>
<feature type="transmembrane region" description="Helical" evidence="12">
    <location>
        <begin position="141"/>
        <end position="162"/>
    </location>
</feature>
<dbReference type="EMBL" id="AMQN01009474">
    <property type="status" value="NOT_ANNOTATED_CDS"/>
    <property type="molecule type" value="Genomic_DNA"/>
</dbReference>
<gene>
    <name evidence="14" type="ORF">CAPTEDRAFT_164212</name>
</gene>
<evidence type="ECO:0000256" key="6">
    <source>
        <dbReference type="ARBA" id="ARBA00023040"/>
    </source>
</evidence>
<evidence type="ECO:0000256" key="7">
    <source>
        <dbReference type="ARBA" id="ARBA00023136"/>
    </source>
</evidence>
<keyword evidence="5 12" id="KW-1133">Transmembrane helix</keyword>
<organism evidence="14">
    <name type="scientific">Capitella teleta</name>
    <name type="common">Polychaete worm</name>
    <dbReference type="NCBI Taxonomy" id="283909"/>
    <lineage>
        <taxon>Eukaryota</taxon>
        <taxon>Metazoa</taxon>
        <taxon>Spiralia</taxon>
        <taxon>Lophotrochozoa</taxon>
        <taxon>Annelida</taxon>
        <taxon>Polychaeta</taxon>
        <taxon>Sedentaria</taxon>
        <taxon>Scolecida</taxon>
        <taxon>Capitellidae</taxon>
        <taxon>Capitella</taxon>
    </lineage>
</organism>
<keyword evidence="7 12" id="KW-0472">Membrane</keyword>
<dbReference type="GO" id="GO:0004930">
    <property type="term" value="F:G protein-coupled receptor activity"/>
    <property type="evidence" value="ECO:0007669"/>
    <property type="project" value="UniProtKB-KW"/>
</dbReference>
<evidence type="ECO:0000256" key="2">
    <source>
        <dbReference type="ARBA" id="ARBA00007242"/>
    </source>
</evidence>
<feature type="region of interest" description="Disordered" evidence="11">
    <location>
        <begin position="303"/>
        <end position="337"/>
    </location>
</feature>
<dbReference type="OMA" id="GENRCRA"/>
<evidence type="ECO:0000313" key="16">
    <source>
        <dbReference type="Proteomes" id="UP000014760"/>
    </source>
</evidence>
<keyword evidence="10" id="KW-0807">Transducer</keyword>
<evidence type="ECO:0000256" key="9">
    <source>
        <dbReference type="ARBA" id="ARBA00023180"/>
    </source>
</evidence>
<sequence>MYDARFYCLPCAKGCETCRDSSACILAQDWVQRSVVLAVSCIIMCFIPLLGWFTFKYSDVKVLKAASPVLLRIILIGAFLLYCPMIVQYFEPSEFNCSLRIWMREIGFSISYGALLLKTWRISVVFRVRSAQRIKISDADLIKRLLIIVLLFAGYLVIRMVVGRPRVVKAGTHSSALHTYQCSWDVWDYCAAIAELCLLLWGIRLCIVVRKAPSEFNESRFISWAIYNETLLSLFLNITVFFLQSPASPDLLYLVHFIHTQLTTTVTLSFLFGSKAYLVFKYSGKEQPQTTISRGSKYMAAPKSASTALSTHPSSRENNFNMTDRLNNSTPPGDESDIVNTLEKDIQEEFKRLYMQLEVLKQKNMKLGNPHLSHKLCAMTEAAMRTSPHETPHHSPNMNGKRVIINLDHYHDATNL</sequence>
<feature type="transmembrane region" description="Helical" evidence="12">
    <location>
        <begin position="186"/>
        <end position="209"/>
    </location>
</feature>
<evidence type="ECO:0000259" key="13">
    <source>
        <dbReference type="PROSITE" id="PS50259"/>
    </source>
</evidence>
<dbReference type="EMBL" id="KB305494">
    <property type="protein sequence ID" value="ELU00987.1"/>
    <property type="molecule type" value="Genomic_DNA"/>
</dbReference>
<evidence type="ECO:0000256" key="10">
    <source>
        <dbReference type="ARBA" id="ARBA00023224"/>
    </source>
</evidence>
<keyword evidence="3" id="KW-1003">Cell membrane</keyword>
<dbReference type="PROSITE" id="PS50259">
    <property type="entry name" value="G_PROTEIN_RECEP_F3_4"/>
    <property type="match status" value="1"/>
</dbReference>
<comment type="similarity">
    <text evidence="2">Belongs to the G-protein coupled receptor 3 family.</text>
</comment>
<evidence type="ECO:0000256" key="12">
    <source>
        <dbReference type="SAM" id="Phobius"/>
    </source>
</evidence>
<dbReference type="InterPro" id="IPR017978">
    <property type="entry name" value="GPCR_3_C"/>
</dbReference>
<dbReference type="PANTHER" id="PTHR32546:SF29">
    <property type="entry name" value="G-PROTEIN COUPLED RECEPTORS FAMILY 3 PROFILE DOMAIN-CONTAINING PROTEIN"/>
    <property type="match status" value="1"/>
</dbReference>
<feature type="domain" description="G-protein coupled receptors family 3 profile" evidence="13">
    <location>
        <begin position="55"/>
        <end position="280"/>
    </location>
</feature>
<keyword evidence="6" id="KW-0297">G-protein coupled receptor</keyword>
<keyword evidence="4 12" id="KW-0812">Transmembrane</keyword>
<dbReference type="Proteomes" id="UP000014760">
    <property type="component" value="Unassembled WGS sequence"/>
</dbReference>
<accession>R7UCL6</accession>